<evidence type="ECO:0008006" key="3">
    <source>
        <dbReference type="Google" id="ProtNLM"/>
    </source>
</evidence>
<organism evidence="2">
    <name type="scientific">Haptolina brevifila</name>
    <dbReference type="NCBI Taxonomy" id="156173"/>
    <lineage>
        <taxon>Eukaryota</taxon>
        <taxon>Haptista</taxon>
        <taxon>Haptophyta</taxon>
        <taxon>Prymnesiophyceae</taxon>
        <taxon>Prymnesiales</taxon>
        <taxon>Prymnesiaceae</taxon>
        <taxon>Haptolina</taxon>
    </lineage>
</organism>
<gene>
    <name evidence="2" type="ORF">CBRE1094_LOCUS29633</name>
</gene>
<protein>
    <recommendedName>
        <fullName evidence="3">Prolyl 4-hydroxylase alpha subunit Fe(2+) 2OG dioxygenase domain-containing protein</fullName>
    </recommendedName>
</protein>
<reference evidence="2" key="1">
    <citation type="submission" date="2021-01" db="EMBL/GenBank/DDBJ databases">
        <authorList>
            <person name="Corre E."/>
            <person name="Pelletier E."/>
            <person name="Niang G."/>
            <person name="Scheremetjew M."/>
            <person name="Finn R."/>
            <person name="Kale V."/>
            <person name="Holt S."/>
            <person name="Cochrane G."/>
            <person name="Meng A."/>
            <person name="Brown T."/>
            <person name="Cohen L."/>
        </authorList>
    </citation>
    <scope>NUCLEOTIDE SEQUENCE</scope>
    <source>
        <strain evidence="2">UTEX LB 985</strain>
    </source>
</reference>
<proteinExistence type="predicted"/>
<dbReference type="AlphaFoldDB" id="A0A7S2HXP1"/>
<sequence length="209" mass="23472">MARAWSHCARRQGSEAVFLDSWLLPGWMEGRTLAEIRCDLEAELEDDADVWMALYTTCQPAYTLYCVDADGRREDVSAPHETPDRDESGDYRTPPPSLREMLPSELRSGFSSTVCGSHPQHNLVEVSPKGGTLVIFESAVVPHEATPVIEGQRMALFGFFAEEKQVPRAWADPAGETSSCGPWFHIGWAHLDDERDIYDTDDEDVLFHE</sequence>
<accession>A0A7S2HXP1</accession>
<name>A0A7S2HXP1_9EUKA</name>
<dbReference type="EMBL" id="HBGU01054199">
    <property type="protein sequence ID" value="CAD9502796.1"/>
    <property type="molecule type" value="Transcribed_RNA"/>
</dbReference>
<dbReference type="Gene3D" id="2.60.120.620">
    <property type="entry name" value="q2cbj1_9rhob like domain"/>
    <property type="match status" value="1"/>
</dbReference>
<evidence type="ECO:0000313" key="2">
    <source>
        <dbReference type="EMBL" id="CAD9502796.1"/>
    </source>
</evidence>
<feature type="region of interest" description="Disordered" evidence="1">
    <location>
        <begin position="75"/>
        <end position="97"/>
    </location>
</feature>
<feature type="compositionally biased region" description="Basic and acidic residues" evidence="1">
    <location>
        <begin position="75"/>
        <end position="90"/>
    </location>
</feature>
<evidence type="ECO:0000256" key="1">
    <source>
        <dbReference type="SAM" id="MobiDB-lite"/>
    </source>
</evidence>